<evidence type="ECO:0000256" key="3">
    <source>
        <dbReference type="ARBA" id="ARBA00023125"/>
    </source>
</evidence>
<keyword evidence="4" id="KW-0804">Transcription</keyword>
<accession>A0ABU0TE39</accession>
<organism evidence="8 9">
    <name type="scientific">Chryseobacterium camelliae</name>
    <dbReference type="NCBI Taxonomy" id="1265445"/>
    <lineage>
        <taxon>Bacteria</taxon>
        <taxon>Pseudomonadati</taxon>
        <taxon>Bacteroidota</taxon>
        <taxon>Flavobacteriia</taxon>
        <taxon>Flavobacteriales</taxon>
        <taxon>Weeksellaceae</taxon>
        <taxon>Chryseobacterium group</taxon>
        <taxon>Chryseobacterium</taxon>
    </lineage>
</organism>
<dbReference type="EMBL" id="JAUTAL010000001">
    <property type="protein sequence ID" value="MDQ1095211.1"/>
    <property type="molecule type" value="Genomic_DNA"/>
</dbReference>
<dbReference type="RefSeq" id="WP_307445779.1">
    <property type="nucleotide sequence ID" value="NZ_JAUTAL010000001.1"/>
</dbReference>
<dbReference type="SMART" id="SM00448">
    <property type="entry name" value="REC"/>
    <property type="match status" value="1"/>
</dbReference>
<dbReference type="SMART" id="SM00421">
    <property type="entry name" value="HTH_LUXR"/>
    <property type="match status" value="1"/>
</dbReference>
<dbReference type="SUPFAM" id="SSF46894">
    <property type="entry name" value="C-terminal effector domain of the bipartite response regulators"/>
    <property type="match status" value="1"/>
</dbReference>
<dbReference type="Gene3D" id="3.40.50.2300">
    <property type="match status" value="1"/>
</dbReference>
<dbReference type="Proteomes" id="UP001225072">
    <property type="component" value="Unassembled WGS sequence"/>
</dbReference>
<dbReference type="SUPFAM" id="SSF52172">
    <property type="entry name" value="CheY-like"/>
    <property type="match status" value="1"/>
</dbReference>
<feature type="modified residue" description="4-aspartylphosphate" evidence="5">
    <location>
        <position position="55"/>
    </location>
</feature>
<dbReference type="InterPro" id="IPR039420">
    <property type="entry name" value="WalR-like"/>
</dbReference>
<keyword evidence="1 5" id="KW-0597">Phosphoprotein</keyword>
<feature type="domain" description="Response regulatory" evidence="7">
    <location>
        <begin position="4"/>
        <end position="119"/>
    </location>
</feature>
<dbReference type="PRINTS" id="PR00038">
    <property type="entry name" value="HTHLUXR"/>
</dbReference>
<dbReference type="GO" id="GO:0003677">
    <property type="term" value="F:DNA binding"/>
    <property type="evidence" value="ECO:0007669"/>
    <property type="project" value="UniProtKB-KW"/>
</dbReference>
<dbReference type="PROSITE" id="PS50110">
    <property type="entry name" value="RESPONSE_REGULATORY"/>
    <property type="match status" value="1"/>
</dbReference>
<evidence type="ECO:0000256" key="2">
    <source>
        <dbReference type="ARBA" id="ARBA00023015"/>
    </source>
</evidence>
<keyword evidence="3 8" id="KW-0238">DNA-binding</keyword>
<evidence type="ECO:0000259" key="6">
    <source>
        <dbReference type="PROSITE" id="PS50043"/>
    </source>
</evidence>
<evidence type="ECO:0000256" key="1">
    <source>
        <dbReference type="ARBA" id="ARBA00022553"/>
    </source>
</evidence>
<feature type="domain" description="HTH luxR-type" evidence="6">
    <location>
        <begin position="142"/>
        <end position="207"/>
    </location>
</feature>
<proteinExistence type="predicted"/>
<dbReference type="CDD" id="cd06170">
    <property type="entry name" value="LuxR_C_like"/>
    <property type="match status" value="1"/>
</dbReference>
<evidence type="ECO:0000256" key="4">
    <source>
        <dbReference type="ARBA" id="ARBA00023163"/>
    </source>
</evidence>
<comment type="caution">
    <text evidence="8">The sequence shown here is derived from an EMBL/GenBank/DDBJ whole genome shotgun (WGS) entry which is preliminary data.</text>
</comment>
<dbReference type="InterPro" id="IPR001789">
    <property type="entry name" value="Sig_transdc_resp-reg_receiver"/>
</dbReference>
<dbReference type="InterPro" id="IPR011006">
    <property type="entry name" value="CheY-like_superfamily"/>
</dbReference>
<dbReference type="InterPro" id="IPR016032">
    <property type="entry name" value="Sig_transdc_resp-reg_C-effctor"/>
</dbReference>
<keyword evidence="9" id="KW-1185">Reference proteome</keyword>
<reference evidence="8 9" key="1">
    <citation type="submission" date="2023-07" db="EMBL/GenBank/DDBJ databases">
        <title>Functional and genomic diversity of the sorghum phyllosphere microbiome.</title>
        <authorList>
            <person name="Shade A."/>
        </authorList>
    </citation>
    <scope>NUCLEOTIDE SEQUENCE [LARGE SCALE GENOMIC DNA]</scope>
    <source>
        <strain evidence="8 9">SORGH_AS_1064</strain>
    </source>
</reference>
<dbReference type="PROSITE" id="PS50043">
    <property type="entry name" value="HTH_LUXR_2"/>
    <property type="match status" value="1"/>
</dbReference>
<evidence type="ECO:0000313" key="9">
    <source>
        <dbReference type="Proteomes" id="UP001225072"/>
    </source>
</evidence>
<dbReference type="PROSITE" id="PS00622">
    <property type="entry name" value="HTH_LUXR_1"/>
    <property type="match status" value="1"/>
</dbReference>
<gene>
    <name evidence="8" type="ORF">QE404_000358</name>
</gene>
<dbReference type="PANTHER" id="PTHR43214:SF41">
    <property type="entry name" value="NITRATE_NITRITE RESPONSE REGULATOR PROTEIN NARP"/>
    <property type="match status" value="1"/>
</dbReference>
<sequence>MSKKILIADDHHIVLEGTTIVLESRIPDVIIDQAEDYPEAYEKICGEKYDMIILDINMPESKNKKMISEIMEADPDIKILVFSAYEDSVAIQYIREGAHGYVNKLSKIDELVDAVNKIFSEGYYYSTNIVNQLLISSIRNIPLNPLDALSKREYEIFRLMAKGHGNLEISNLMNIQMPTISTYKKRIYVKLKTANIADLIALYQKYC</sequence>
<evidence type="ECO:0000256" key="5">
    <source>
        <dbReference type="PROSITE-ProRule" id="PRU00169"/>
    </source>
</evidence>
<dbReference type="PANTHER" id="PTHR43214">
    <property type="entry name" value="TWO-COMPONENT RESPONSE REGULATOR"/>
    <property type="match status" value="1"/>
</dbReference>
<dbReference type="InterPro" id="IPR058245">
    <property type="entry name" value="NreC/VraR/RcsB-like_REC"/>
</dbReference>
<keyword evidence="2" id="KW-0805">Transcription regulation</keyword>
<evidence type="ECO:0000313" key="8">
    <source>
        <dbReference type="EMBL" id="MDQ1095211.1"/>
    </source>
</evidence>
<name>A0ABU0TE39_9FLAO</name>
<dbReference type="Pfam" id="PF00072">
    <property type="entry name" value="Response_reg"/>
    <property type="match status" value="1"/>
</dbReference>
<dbReference type="InterPro" id="IPR000792">
    <property type="entry name" value="Tscrpt_reg_LuxR_C"/>
</dbReference>
<protein>
    <submittedName>
        <fullName evidence="8">DNA-binding NarL/FixJ family response regulator</fullName>
    </submittedName>
</protein>
<dbReference type="CDD" id="cd17535">
    <property type="entry name" value="REC_NarL-like"/>
    <property type="match status" value="1"/>
</dbReference>
<evidence type="ECO:0000259" key="7">
    <source>
        <dbReference type="PROSITE" id="PS50110"/>
    </source>
</evidence>
<dbReference type="Pfam" id="PF00196">
    <property type="entry name" value="GerE"/>
    <property type="match status" value="1"/>
</dbReference>